<dbReference type="InterPro" id="IPR041698">
    <property type="entry name" value="Methyltransf_25"/>
</dbReference>
<reference evidence="4 5" key="1">
    <citation type="submission" date="2021-09" db="EMBL/GenBank/DDBJ databases">
        <title>The complete genome sequence of a new microorganism.</title>
        <authorList>
            <person name="Zi Z."/>
        </authorList>
    </citation>
    <scope>NUCLEOTIDE SEQUENCE [LARGE SCALE GENOMIC DNA]</scope>
    <source>
        <strain evidence="4 5">WGZ8</strain>
    </source>
</reference>
<evidence type="ECO:0000313" key="5">
    <source>
        <dbReference type="Proteomes" id="UP000704176"/>
    </source>
</evidence>
<protein>
    <submittedName>
        <fullName evidence="4">Class I SAM-dependent methyltransferase</fullName>
    </submittedName>
</protein>
<accession>A0ABS7VQZ4</accession>
<dbReference type="Pfam" id="PF13649">
    <property type="entry name" value="Methyltransf_25"/>
    <property type="match status" value="1"/>
</dbReference>
<dbReference type="SUPFAM" id="SSF53335">
    <property type="entry name" value="S-adenosyl-L-methionine-dependent methyltransferases"/>
    <property type="match status" value="1"/>
</dbReference>
<dbReference type="GO" id="GO:0008168">
    <property type="term" value="F:methyltransferase activity"/>
    <property type="evidence" value="ECO:0007669"/>
    <property type="project" value="UniProtKB-KW"/>
</dbReference>
<comment type="caution">
    <text evidence="4">The sequence shown here is derived from an EMBL/GenBank/DDBJ whole genome shotgun (WGS) entry which is preliminary data.</text>
</comment>
<dbReference type="InterPro" id="IPR029063">
    <property type="entry name" value="SAM-dependent_MTases_sf"/>
</dbReference>
<gene>
    <name evidence="4" type="ORF">K9B37_15245</name>
</gene>
<dbReference type="RefSeq" id="WP_224314220.1">
    <property type="nucleotide sequence ID" value="NZ_JAIRBM010000011.1"/>
</dbReference>
<dbReference type="GO" id="GO:0032259">
    <property type="term" value="P:methylation"/>
    <property type="evidence" value="ECO:0007669"/>
    <property type="project" value="UniProtKB-KW"/>
</dbReference>
<evidence type="ECO:0000256" key="2">
    <source>
        <dbReference type="ARBA" id="ARBA00022679"/>
    </source>
</evidence>
<keyword evidence="5" id="KW-1185">Reference proteome</keyword>
<keyword evidence="1 4" id="KW-0489">Methyltransferase</keyword>
<sequence>MPSHDAITLNFYAGEAEIYAARGQEANHRRIDTFLKALPAGGTILELGCGGGQDSEAMLARGFDVTPTDGSPEIAREAEKRLGRPVRVLLFEDLDARNAFDGIFANASLLHVPRKDLPRIIERVHAALRAGGVFYASFKAGLQEGRDRFDRYYNYPSLGWLRSVYDASRWRALTIEEEMGSGYDDEPTNWLHVMAVKKT</sequence>
<dbReference type="PANTHER" id="PTHR43861">
    <property type="entry name" value="TRANS-ACONITATE 2-METHYLTRANSFERASE-RELATED"/>
    <property type="match status" value="1"/>
</dbReference>
<organism evidence="4 5">
    <name type="scientific">Microvirga puerhi</name>
    <dbReference type="NCBI Taxonomy" id="2876078"/>
    <lineage>
        <taxon>Bacteria</taxon>
        <taxon>Pseudomonadati</taxon>
        <taxon>Pseudomonadota</taxon>
        <taxon>Alphaproteobacteria</taxon>
        <taxon>Hyphomicrobiales</taxon>
        <taxon>Methylobacteriaceae</taxon>
        <taxon>Microvirga</taxon>
    </lineage>
</organism>
<dbReference type="Gene3D" id="3.40.50.150">
    <property type="entry name" value="Vaccinia Virus protein VP39"/>
    <property type="match status" value="1"/>
</dbReference>
<dbReference type="EMBL" id="JAIRBM010000011">
    <property type="protein sequence ID" value="MBZ6077634.1"/>
    <property type="molecule type" value="Genomic_DNA"/>
</dbReference>
<dbReference type="CDD" id="cd02440">
    <property type="entry name" value="AdoMet_MTases"/>
    <property type="match status" value="1"/>
</dbReference>
<evidence type="ECO:0000259" key="3">
    <source>
        <dbReference type="Pfam" id="PF13649"/>
    </source>
</evidence>
<evidence type="ECO:0000256" key="1">
    <source>
        <dbReference type="ARBA" id="ARBA00022603"/>
    </source>
</evidence>
<dbReference type="PROSITE" id="PS50007">
    <property type="entry name" value="PIPLC_X_DOMAIN"/>
    <property type="match status" value="1"/>
</dbReference>
<keyword evidence="2" id="KW-0808">Transferase</keyword>
<dbReference type="Proteomes" id="UP000704176">
    <property type="component" value="Unassembled WGS sequence"/>
</dbReference>
<proteinExistence type="predicted"/>
<name>A0ABS7VQZ4_9HYPH</name>
<evidence type="ECO:0000313" key="4">
    <source>
        <dbReference type="EMBL" id="MBZ6077634.1"/>
    </source>
</evidence>
<feature type="domain" description="Methyltransferase" evidence="3">
    <location>
        <begin position="44"/>
        <end position="132"/>
    </location>
</feature>
<dbReference type="PANTHER" id="PTHR43861:SF1">
    <property type="entry name" value="TRANS-ACONITATE 2-METHYLTRANSFERASE"/>
    <property type="match status" value="1"/>
</dbReference>